<keyword evidence="1" id="KW-1185">Reference proteome</keyword>
<protein>
    <submittedName>
        <fullName evidence="2">Uncharacterized protein</fullName>
    </submittedName>
</protein>
<sequence>MFAYGVAVLIFLFHKPIQIFTNALQRLPESVSSGLSKSAVRKMAGRVRSRNGIQVLQANAVEEIRIPQDHRYYGQGGELFVLADSGEHFADPDRIIIFGRQQNLQWAPEMVNVYMDGTFSITPAPFTQTLLVNYLNTGNSPNS</sequence>
<organism evidence="1 2">
    <name type="scientific">Ditylenchus dipsaci</name>
    <dbReference type="NCBI Taxonomy" id="166011"/>
    <lineage>
        <taxon>Eukaryota</taxon>
        <taxon>Metazoa</taxon>
        <taxon>Ecdysozoa</taxon>
        <taxon>Nematoda</taxon>
        <taxon>Chromadorea</taxon>
        <taxon>Rhabditida</taxon>
        <taxon>Tylenchina</taxon>
        <taxon>Tylenchomorpha</taxon>
        <taxon>Sphaerularioidea</taxon>
        <taxon>Anguinidae</taxon>
        <taxon>Anguininae</taxon>
        <taxon>Ditylenchus</taxon>
    </lineage>
</organism>
<evidence type="ECO:0000313" key="1">
    <source>
        <dbReference type="Proteomes" id="UP000887574"/>
    </source>
</evidence>
<dbReference type="Proteomes" id="UP000887574">
    <property type="component" value="Unplaced"/>
</dbReference>
<evidence type="ECO:0000313" key="2">
    <source>
        <dbReference type="WBParaSite" id="jg20656"/>
    </source>
</evidence>
<dbReference type="WBParaSite" id="jg20656">
    <property type="protein sequence ID" value="jg20656"/>
    <property type="gene ID" value="jg20656"/>
</dbReference>
<name>A0A915DLK7_9BILA</name>
<reference evidence="2" key="1">
    <citation type="submission" date="2022-11" db="UniProtKB">
        <authorList>
            <consortium name="WormBaseParasite"/>
        </authorList>
    </citation>
    <scope>IDENTIFICATION</scope>
</reference>
<proteinExistence type="predicted"/>
<dbReference type="AlphaFoldDB" id="A0A915DLK7"/>
<accession>A0A915DLK7</accession>